<name>A0ABS1V650_9PROT</name>
<feature type="domain" description="Prepilin type IV endopeptidase peptidase" evidence="7">
    <location>
        <begin position="8"/>
        <end position="108"/>
    </location>
</feature>
<protein>
    <submittedName>
        <fullName evidence="8">Prepilin peptidase</fullName>
    </submittedName>
</protein>
<dbReference type="InterPro" id="IPR052218">
    <property type="entry name" value="Preflagellin_Peptidase"/>
</dbReference>
<evidence type="ECO:0000256" key="3">
    <source>
        <dbReference type="ARBA" id="ARBA00022692"/>
    </source>
</evidence>
<proteinExistence type="predicted"/>
<keyword evidence="2" id="KW-1003">Cell membrane</keyword>
<reference evidence="8 9" key="1">
    <citation type="submission" date="2021-01" db="EMBL/GenBank/DDBJ databases">
        <title>Belnapia mucosa sp. nov. and Belnapia arida sp. nov., isolated from the Tabernas Desert (Almeria, Spain).</title>
        <authorList>
            <person name="Molina-Menor E."/>
            <person name="Vidal-Verdu A."/>
            <person name="Calonge A."/>
            <person name="Satari L."/>
            <person name="Pereto Magraner J."/>
            <person name="Porcar Miralles M."/>
        </authorList>
    </citation>
    <scope>NUCLEOTIDE SEQUENCE [LARGE SCALE GENOMIC DNA]</scope>
    <source>
        <strain evidence="8 9">T6</strain>
    </source>
</reference>
<comment type="caution">
    <text evidence="8">The sequence shown here is derived from an EMBL/GenBank/DDBJ whole genome shotgun (WGS) entry which is preliminary data.</text>
</comment>
<keyword evidence="3 6" id="KW-0812">Transmembrane</keyword>
<sequence length="171" mass="17177">MMATKLAIGLLLILAAGRDVATRTIPDGIVLLIALLGLVGRLAIGPAAMFQALPAALLLFLVLLGLAMRGWLGGGDAKLAGALALGLPPATTWNFVLFTSLAGGVLGLGYIAGRVLLAGRAPRQPLAAPLASPAAPLARVLAVEAWRLRRGGPLPYGVAIAAGGLLALLEG</sequence>
<dbReference type="InterPro" id="IPR000045">
    <property type="entry name" value="Prepilin_IV_endopep_pep"/>
</dbReference>
<feature type="transmembrane region" description="Helical" evidence="6">
    <location>
        <begin position="52"/>
        <end position="72"/>
    </location>
</feature>
<dbReference type="RefSeq" id="WP_202826904.1">
    <property type="nucleotide sequence ID" value="NZ_JAEUXJ010000007.1"/>
</dbReference>
<evidence type="ECO:0000259" key="7">
    <source>
        <dbReference type="Pfam" id="PF01478"/>
    </source>
</evidence>
<evidence type="ECO:0000313" key="8">
    <source>
        <dbReference type="EMBL" id="MBL6457168.1"/>
    </source>
</evidence>
<feature type="transmembrane region" description="Helical" evidence="6">
    <location>
        <begin position="92"/>
        <end position="113"/>
    </location>
</feature>
<feature type="transmembrane region" description="Helical" evidence="6">
    <location>
        <begin position="28"/>
        <end position="45"/>
    </location>
</feature>
<keyword evidence="4 6" id="KW-1133">Transmembrane helix</keyword>
<dbReference type="Pfam" id="PF01478">
    <property type="entry name" value="Peptidase_A24"/>
    <property type="match status" value="1"/>
</dbReference>
<keyword evidence="9" id="KW-1185">Reference proteome</keyword>
<evidence type="ECO:0000256" key="4">
    <source>
        <dbReference type="ARBA" id="ARBA00022989"/>
    </source>
</evidence>
<organism evidence="8 9">
    <name type="scientific">Belnapia mucosa</name>
    <dbReference type="NCBI Taxonomy" id="2804532"/>
    <lineage>
        <taxon>Bacteria</taxon>
        <taxon>Pseudomonadati</taxon>
        <taxon>Pseudomonadota</taxon>
        <taxon>Alphaproteobacteria</taxon>
        <taxon>Acetobacterales</taxon>
        <taxon>Roseomonadaceae</taxon>
        <taxon>Belnapia</taxon>
    </lineage>
</organism>
<dbReference type="PANTHER" id="PTHR36506">
    <property type="entry name" value="PREFLAGELLIN PEPTIDASE"/>
    <property type="match status" value="1"/>
</dbReference>
<keyword evidence="5 6" id="KW-0472">Membrane</keyword>
<evidence type="ECO:0000256" key="5">
    <source>
        <dbReference type="ARBA" id="ARBA00023136"/>
    </source>
</evidence>
<evidence type="ECO:0000256" key="6">
    <source>
        <dbReference type="SAM" id="Phobius"/>
    </source>
</evidence>
<dbReference type="EMBL" id="JAEUXJ010000007">
    <property type="protein sequence ID" value="MBL6457168.1"/>
    <property type="molecule type" value="Genomic_DNA"/>
</dbReference>
<dbReference type="PANTHER" id="PTHR36506:SF1">
    <property type="entry name" value="PREFLAGELLIN PEPTIDASE"/>
    <property type="match status" value="1"/>
</dbReference>
<evidence type="ECO:0000256" key="2">
    <source>
        <dbReference type="ARBA" id="ARBA00022475"/>
    </source>
</evidence>
<accession>A0ABS1V650</accession>
<gene>
    <name evidence="8" type="ORF">JMJ55_17670</name>
</gene>
<evidence type="ECO:0000256" key="1">
    <source>
        <dbReference type="ARBA" id="ARBA00004651"/>
    </source>
</evidence>
<dbReference type="Proteomes" id="UP000606490">
    <property type="component" value="Unassembled WGS sequence"/>
</dbReference>
<dbReference type="Gene3D" id="1.20.120.1220">
    <property type="match status" value="1"/>
</dbReference>
<comment type="subcellular location">
    <subcellularLocation>
        <location evidence="1">Cell membrane</location>
        <topology evidence="1">Multi-pass membrane protein</topology>
    </subcellularLocation>
</comment>
<evidence type="ECO:0000313" key="9">
    <source>
        <dbReference type="Proteomes" id="UP000606490"/>
    </source>
</evidence>